<evidence type="ECO:0000313" key="3">
    <source>
        <dbReference type="EMBL" id="GMH54160.1"/>
    </source>
</evidence>
<gene>
    <name evidence="3" type="ORF">TrRE_jg3608</name>
</gene>
<evidence type="ECO:0000313" key="4">
    <source>
        <dbReference type="Proteomes" id="UP001165082"/>
    </source>
</evidence>
<organism evidence="3 4">
    <name type="scientific">Triparma retinervis</name>
    <dbReference type="NCBI Taxonomy" id="2557542"/>
    <lineage>
        <taxon>Eukaryota</taxon>
        <taxon>Sar</taxon>
        <taxon>Stramenopiles</taxon>
        <taxon>Ochrophyta</taxon>
        <taxon>Bolidophyceae</taxon>
        <taxon>Parmales</taxon>
        <taxon>Triparmaceae</taxon>
        <taxon>Triparma</taxon>
    </lineage>
</organism>
<feature type="transmembrane region" description="Helical" evidence="2">
    <location>
        <begin position="141"/>
        <end position="160"/>
    </location>
</feature>
<dbReference type="Proteomes" id="UP001165082">
    <property type="component" value="Unassembled WGS sequence"/>
</dbReference>
<evidence type="ECO:0000256" key="1">
    <source>
        <dbReference type="SAM" id="MobiDB-lite"/>
    </source>
</evidence>
<keyword evidence="4" id="KW-1185">Reference proteome</keyword>
<feature type="compositionally biased region" description="Basic residues" evidence="1">
    <location>
        <begin position="23"/>
        <end position="34"/>
    </location>
</feature>
<proteinExistence type="predicted"/>
<feature type="transmembrane region" description="Helical" evidence="2">
    <location>
        <begin position="102"/>
        <end position="120"/>
    </location>
</feature>
<dbReference type="OrthoDB" id="196645at2759"/>
<keyword evidence="2" id="KW-0472">Membrane</keyword>
<sequence length="260" mass="29150">MVVTRRGKRTSDLSIVEPGEKKRSTRRSRSRPSKPSKLQRQGSSVVDFGSETNISVGMTPTQEYLNAISMLFPLVALCYVYFVRDGHPPPSSFGEILGSPPLLVIASTTIHCPFSFIYHFRQGMQLDKDRINNRYRCMDQSAIHFVCSVYSYALSGWKAYALALLPLNAYAAFCLWSGGRNSFGKPVQMRLQPAIQLYLLPILLRGDVTNYLKGVGFGFLCFLCFMTSKHVKGWGHVVFHIVATPYSMCLLEASKNVKLS</sequence>
<accession>A0A9W6ZQJ2</accession>
<name>A0A9W6ZQJ2_9STRA</name>
<comment type="caution">
    <text evidence="3">The sequence shown here is derived from an EMBL/GenBank/DDBJ whole genome shotgun (WGS) entry which is preliminary data.</text>
</comment>
<protein>
    <submittedName>
        <fullName evidence="3">Uncharacterized protein</fullName>
    </submittedName>
</protein>
<dbReference type="AlphaFoldDB" id="A0A9W6ZQJ2"/>
<evidence type="ECO:0000256" key="2">
    <source>
        <dbReference type="SAM" id="Phobius"/>
    </source>
</evidence>
<feature type="transmembrane region" description="Helical" evidence="2">
    <location>
        <begin position="64"/>
        <end position="82"/>
    </location>
</feature>
<reference evidence="3" key="1">
    <citation type="submission" date="2022-07" db="EMBL/GenBank/DDBJ databases">
        <title>Genome analysis of Parmales, a sister group of diatoms, reveals the evolutionary specialization of diatoms from phago-mixotrophs to photoautotrophs.</title>
        <authorList>
            <person name="Ban H."/>
            <person name="Sato S."/>
            <person name="Yoshikawa S."/>
            <person name="Kazumasa Y."/>
            <person name="Nakamura Y."/>
            <person name="Ichinomiya M."/>
            <person name="Saitoh K."/>
            <person name="Sato N."/>
            <person name="Blanc-Mathieu R."/>
            <person name="Endo H."/>
            <person name="Kuwata A."/>
            <person name="Ogata H."/>
        </authorList>
    </citation>
    <scope>NUCLEOTIDE SEQUENCE</scope>
</reference>
<feature type="region of interest" description="Disordered" evidence="1">
    <location>
        <begin position="1"/>
        <end position="44"/>
    </location>
</feature>
<keyword evidence="2" id="KW-1133">Transmembrane helix</keyword>
<dbReference type="EMBL" id="BRXZ01000798">
    <property type="protein sequence ID" value="GMH54160.1"/>
    <property type="molecule type" value="Genomic_DNA"/>
</dbReference>
<keyword evidence="2" id="KW-0812">Transmembrane</keyword>